<dbReference type="PROSITE" id="PS50089">
    <property type="entry name" value="ZF_RING_2"/>
    <property type="match status" value="1"/>
</dbReference>
<comment type="caution">
    <text evidence="11">The sequence shown here is derived from an EMBL/GenBank/DDBJ whole genome shotgun (WGS) entry which is preliminary data.</text>
</comment>
<keyword evidence="12" id="KW-1185">Reference proteome</keyword>
<evidence type="ECO:0000256" key="9">
    <source>
        <dbReference type="PROSITE-ProRule" id="PRU00175"/>
    </source>
</evidence>
<evidence type="ECO:0000313" key="12">
    <source>
        <dbReference type="Proteomes" id="UP001311915"/>
    </source>
</evidence>
<dbReference type="Pfam" id="PF12678">
    <property type="entry name" value="zf-rbx1"/>
    <property type="match status" value="1"/>
</dbReference>
<evidence type="ECO:0000256" key="4">
    <source>
        <dbReference type="ARBA" id="ARBA00022679"/>
    </source>
</evidence>
<dbReference type="EC" id="2.3.2.27" evidence="3"/>
<keyword evidence="5" id="KW-0479">Metal-binding</keyword>
<accession>A0AAV9LQ88</accession>
<evidence type="ECO:0000256" key="2">
    <source>
        <dbReference type="ARBA" id="ARBA00004906"/>
    </source>
</evidence>
<dbReference type="InterPro" id="IPR024766">
    <property type="entry name" value="Znf_RING_H2"/>
</dbReference>
<dbReference type="AlphaFoldDB" id="A0AAV9LQ88"/>
<keyword evidence="6 9" id="KW-0863">Zinc-finger</keyword>
<dbReference type="GO" id="GO:0005634">
    <property type="term" value="C:nucleus"/>
    <property type="evidence" value="ECO:0007669"/>
    <property type="project" value="TreeGrafter"/>
</dbReference>
<name>A0AAV9LQ88_9SOLN</name>
<protein>
    <recommendedName>
        <fullName evidence="3">RING-type E3 ubiquitin transferase</fullName>
        <ecNumber evidence="3">2.3.2.27</ecNumber>
    </recommendedName>
</protein>
<organism evidence="11 12">
    <name type="scientific">Solanum pinnatisectum</name>
    <name type="common">tansyleaf nightshade</name>
    <dbReference type="NCBI Taxonomy" id="50273"/>
    <lineage>
        <taxon>Eukaryota</taxon>
        <taxon>Viridiplantae</taxon>
        <taxon>Streptophyta</taxon>
        <taxon>Embryophyta</taxon>
        <taxon>Tracheophyta</taxon>
        <taxon>Spermatophyta</taxon>
        <taxon>Magnoliopsida</taxon>
        <taxon>eudicotyledons</taxon>
        <taxon>Gunneridae</taxon>
        <taxon>Pentapetalae</taxon>
        <taxon>asterids</taxon>
        <taxon>lamiids</taxon>
        <taxon>Solanales</taxon>
        <taxon>Solanaceae</taxon>
        <taxon>Solanoideae</taxon>
        <taxon>Solaneae</taxon>
        <taxon>Solanum</taxon>
    </lineage>
</organism>
<dbReference type="InterPro" id="IPR001841">
    <property type="entry name" value="Znf_RING"/>
</dbReference>
<comment type="catalytic activity">
    <reaction evidence="1">
        <text>S-ubiquitinyl-[E2 ubiquitin-conjugating enzyme]-L-cysteine + [acceptor protein]-L-lysine = [E2 ubiquitin-conjugating enzyme]-L-cysteine + N(6)-ubiquitinyl-[acceptor protein]-L-lysine.</text>
        <dbReference type="EC" id="2.3.2.27"/>
    </reaction>
</comment>
<dbReference type="InterPro" id="IPR013083">
    <property type="entry name" value="Znf_RING/FYVE/PHD"/>
</dbReference>
<dbReference type="PANTHER" id="PTHR22937">
    <property type="entry name" value="E3 UBIQUITIN-PROTEIN LIGASE RNF165"/>
    <property type="match status" value="1"/>
</dbReference>
<dbReference type="PANTHER" id="PTHR22937:SF156">
    <property type="entry name" value="RING-TYPE E3 UBIQUITIN TRANSFERASE"/>
    <property type="match status" value="1"/>
</dbReference>
<dbReference type="Gene3D" id="3.30.40.10">
    <property type="entry name" value="Zinc/RING finger domain, C3HC4 (zinc finger)"/>
    <property type="match status" value="1"/>
</dbReference>
<evidence type="ECO:0000256" key="3">
    <source>
        <dbReference type="ARBA" id="ARBA00012483"/>
    </source>
</evidence>
<evidence type="ECO:0000256" key="5">
    <source>
        <dbReference type="ARBA" id="ARBA00022723"/>
    </source>
</evidence>
<keyword evidence="8" id="KW-0862">Zinc</keyword>
<dbReference type="Proteomes" id="UP001311915">
    <property type="component" value="Unassembled WGS sequence"/>
</dbReference>
<comment type="pathway">
    <text evidence="2">Protein modification; protein ubiquitination.</text>
</comment>
<feature type="domain" description="RING-type" evidence="10">
    <location>
        <begin position="70"/>
        <end position="95"/>
    </location>
</feature>
<keyword evidence="7" id="KW-0833">Ubl conjugation pathway</keyword>
<evidence type="ECO:0000259" key="10">
    <source>
        <dbReference type="PROSITE" id="PS50089"/>
    </source>
</evidence>
<evidence type="ECO:0000313" key="11">
    <source>
        <dbReference type="EMBL" id="KAK4727876.1"/>
    </source>
</evidence>
<gene>
    <name evidence="11" type="ORF">R3W88_032793</name>
</gene>
<evidence type="ECO:0000256" key="1">
    <source>
        <dbReference type="ARBA" id="ARBA00000900"/>
    </source>
</evidence>
<dbReference type="GO" id="GO:0061630">
    <property type="term" value="F:ubiquitin protein ligase activity"/>
    <property type="evidence" value="ECO:0007669"/>
    <property type="project" value="UniProtKB-EC"/>
</dbReference>
<evidence type="ECO:0000256" key="7">
    <source>
        <dbReference type="ARBA" id="ARBA00022786"/>
    </source>
</evidence>
<sequence length="103" mass="11659">MQVPCSCSRTLSPDARLQHLPPVDYSFMSHIKLEHSNLGDEIEEDAEELSDEEIRRARGRGRGNHNIGTLQCGHQFHAQCINKWLQRKISCPFCTASVLPTNT</sequence>
<dbReference type="InterPro" id="IPR045191">
    <property type="entry name" value="MBR1/2-like"/>
</dbReference>
<dbReference type="EMBL" id="JAWPEI010000005">
    <property type="protein sequence ID" value="KAK4727876.1"/>
    <property type="molecule type" value="Genomic_DNA"/>
</dbReference>
<keyword evidence="4" id="KW-0808">Transferase</keyword>
<proteinExistence type="predicted"/>
<dbReference type="GO" id="GO:0008270">
    <property type="term" value="F:zinc ion binding"/>
    <property type="evidence" value="ECO:0007669"/>
    <property type="project" value="UniProtKB-KW"/>
</dbReference>
<reference evidence="11 12" key="1">
    <citation type="submission" date="2023-10" db="EMBL/GenBank/DDBJ databases">
        <title>Genome-Wide Identification Analysis in wild type Solanum Pinnatisectum Reveals Some Genes Defensing Phytophthora Infestans.</title>
        <authorList>
            <person name="Sun C."/>
        </authorList>
    </citation>
    <scope>NUCLEOTIDE SEQUENCE [LARGE SCALE GENOMIC DNA]</scope>
    <source>
        <strain evidence="11">LQN</strain>
        <tissue evidence="11">Leaf</tissue>
    </source>
</reference>
<dbReference type="SUPFAM" id="SSF57850">
    <property type="entry name" value="RING/U-box"/>
    <property type="match status" value="1"/>
</dbReference>
<evidence type="ECO:0000256" key="6">
    <source>
        <dbReference type="ARBA" id="ARBA00022771"/>
    </source>
</evidence>
<evidence type="ECO:0000256" key="8">
    <source>
        <dbReference type="ARBA" id="ARBA00022833"/>
    </source>
</evidence>